<dbReference type="InterPro" id="IPR035903">
    <property type="entry name" value="HesB-like_dom_sf"/>
</dbReference>
<organism evidence="1 2">
    <name type="scientific">Clostridium scatologenes</name>
    <dbReference type="NCBI Taxonomy" id="1548"/>
    <lineage>
        <taxon>Bacteria</taxon>
        <taxon>Bacillati</taxon>
        <taxon>Bacillota</taxon>
        <taxon>Clostridia</taxon>
        <taxon>Eubacteriales</taxon>
        <taxon>Clostridiaceae</taxon>
        <taxon>Clostridium</taxon>
    </lineage>
</organism>
<keyword evidence="2" id="KW-1185">Reference proteome</keyword>
<reference evidence="1 2" key="1">
    <citation type="journal article" date="2015" name="J. Biotechnol.">
        <title>Complete genome sequence of a malodorant-producing acetogen, Clostridium scatologenes ATCC 25775(T).</title>
        <authorList>
            <person name="Zhu Z."/>
            <person name="Guo T."/>
            <person name="Zheng H."/>
            <person name="Song T."/>
            <person name="Ouyang P."/>
            <person name="Xie J."/>
        </authorList>
    </citation>
    <scope>NUCLEOTIDE SEQUENCE [LARGE SCALE GENOMIC DNA]</scope>
    <source>
        <strain evidence="1 2">ATCC 25775</strain>
    </source>
</reference>
<accession>A0A0E3K5V1</accession>
<dbReference type="AlphaFoldDB" id="A0A0E3K5V1"/>
<name>A0A0E3K5V1_CLOSL</name>
<evidence type="ECO:0000313" key="2">
    <source>
        <dbReference type="Proteomes" id="UP000033115"/>
    </source>
</evidence>
<dbReference type="SUPFAM" id="SSF89360">
    <property type="entry name" value="HesB-like domain"/>
    <property type="match status" value="1"/>
</dbReference>
<sequence>MNFLKITDLAYNQLKEFLTEQNVPCNGNIRIYLTSMSCHGPVFNISVSELQEGDLSQKVGDTTFIVDKNLFVQFSGFVLLSPDENGMGGFTLEPIHKPENTGCSGSCSSGCSSCEDCQ</sequence>
<protein>
    <submittedName>
        <fullName evidence="1">HesB-related (Seleno)protein</fullName>
    </submittedName>
</protein>
<dbReference type="HOGENOM" id="CLU_069054_6_1_9"/>
<proteinExistence type="predicted"/>
<dbReference type="Gene3D" id="2.60.300.12">
    <property type="entry name" value="HesB-like domain"/>
    <property type="match status" value="1"/>
</dbReference>
<dbReference type="KEGG" id="csq:CSCA_5312"/>
<dbReference type="RefSeq" id="WP_029162693.1">
    <property type="nucleotide sequence ID" value="NZ_CP009933.1"/>
</dbReference>
<dbReference type="STRING" id="1548.CSCA_5312"/>
<gene>
    <name evidence="1" type="ORF">CSCA_5312</name>
</gene>
<dbReference type="EMBL" id="CP009933">
    <property type="protein sequence ID" value="AKA72437.1"/>
    <property type="molecule type" value="Genomic_DNA"/>
</dbReference>
<dbReference type="InterPro" id="IPR010965">
    <property type="entry name" value="HesB-rel_seleno"/>
</dbReference>
<dbReference type="NCBIfam" id="TIGR01911">
    <property type="entry name" value="HesB_rel_seleno"/>
    <property type="match status" value="1"/>
</dbReference>
<dbReference type="Proteomes" id="UP000033115">
    <property type="component" value="Chromosome"/>
</dbReference>
<evidence type="ECO:0000313" key="1">
    <source>
        <dbReference type="EMBL" id="AKA72437.1"/>
    </source>
</evidence>